<accession>A0A4R5U321</accession>
<gene>
    <name evidence="7" type="ORF">E2F48_02980</name>
</gene>
<reference evidence="7 8" key="1">
    <citation type="submission" date="2019-03" db="EMBL/GenBank/DDBJ databases">
        <title>Arthrobacter sp. nov., an bacterium isolated from biocrust in Mu Us Desert.</title>
        <authorList>
            <person name="Lixiong L."/>
        </authorList>
    </citation>
    <scope>NUCLEOTIDE SEQUENCE [LARGE SCALE GENOMIC DNA]</scope>
    <source>
        <strain evidence="7 8">SLN-3</strain>
    </source>
</reference>
<keyword evidence="4 6" id="KW-0472">Membrane</keyword>
<dbReference type="InterPro" id="IPR003339">
    <property type="entry name" value="ABC/ECF_trnsptr_transmembrane"/>
</dbReference>
<name>A0A4R5U321_9MICC</name>
<keyword evidence="8" id="KW-1185">Reference proteome</keyword>
<dbReference type="EMBL" id="SMTK01000001">
    <property type="protein sequence ID" value="TDK28079.1"/>
    <property type="molecule type" value="Genomic_DNA"/>
</dbReference>
<proteinExistence type="predicted"/>
<feature type="transmembrane region" description="Helical" evidence="6">
    <location>
        <begin position="94"/>
        <end position="112"/>
    </location>
</feature>
<evidence type="ECO:0000256" key="1">
    <source>
        <dbReference type="ARBA" id="ARBA00004141"/>
    </source>
</evidence>
<keyword evidence="2 6" id="KW-0812">Transmembrane</keyword>
<evidence type="ECO:0000256" key="3">
    <source>
        <dbReference type="ARBA" id="ARBA00022989"/>
    </source>
</evidence>
<feature type="transmembrane region" description="Helical" evidence="6">
    <location>
        <begin position="68"/>
        <end position="88"/>
    </location>
</feature>
<evidence type="ECO:0000256" key="4">
    <source>
        <dbReference type="ARBA" id="ARBA00023136"/>
    </source>
</evidence>
<evidence type="ECO:0000256" key="5">
    <source>
        <dbReference type="SAM" id="MobiDB-lite"/>
    </source>
</evidence>
<evidence type="ECO:0000256" key="2">
    <source>
        <dbReference type="ARBA" id="ARBA00022692"/>
    </source>
</evidence>
<feature type="region of interest" description="Disordered" evidence="5">
    <location>
        <begin position="201"/>
        <end position="225"/>
    </location>
</feature>
<dbReference type="Proteomes" id="UP000295411">
    <property type="component" value="Unassembled WGS sequence"/>
</dbReference>
<dbReference type="RefSeq" id="WP_133402490.1">
    <property type="nucleotide sequence ID" value="NZ_SMTK01000001.1"/>
</dbReference>
<comment type="caution">
    <text evidence="7">The sequence shown here is derived from an EMBL/GenBank/DDBJ whole genome shotgun (WGS) entry which is preliminary data.</text>
</comment>
<evidence type="ECO:0000313" key="8">
    <source>
        <dbReference type="Proteomes" id="UP000295411"/>
    </source>
</evidence>
<keyword evidence="3 6" id="KW-1133">Transmembrane helix</keyword>
<dbReference type="CDD" id="cd16914">
    <property type="entry name" value="EcfT"/>
    <property type="match status" value="1"/>
</dbReference>
<organism evidence="7 8">
    <name type="scientific">Arthrobacter crusticola</name>
    <dbReference type="NCBI Taxonomy" id="2547960"/>
    <lineage>
        <taxon>Bacteria</taxon>
        <taxon>Bacillati</taxon>
        <taxon>Actinomycetota</taxon>
        <taxon>Actinomycetes</taxon>
        <taxon>Micrococcales</taxon>
        <taxon>Micrococcaceae</taxon>
        <taxon>Arthrobacter</taxon>
    </lineage>
</organism>
<evidence type="ECO:0000313" key="7">
    <source>
        <dbReference type="EMBL" id="TDK28079.1"/>
    </source>
</evidence>
<protein>
    <submittedName>
        <fullName evidence="7">Energy-coupling factor transporter transmembrane protein EcfT</fullName>
    </submittedName>
</protein>
<evidence type="ECO:0000256" key="6">
    <source>
        <dbReference type="SAM" id="Phobius"/>
    </source>
</evidence>
<sequence length="225" mass="23454">MRGHGQLLGLYVPGQSLLHRTPLVLKALLCVGASTPVVLIRQPLATGAGLVLFLLLMTLGARLPLRKVLGALVPALPVLALLALYSGFTRGVEAAFVVPGGIAVCILAARLLTVTTPGQELLDGLVRLVRPLRRLGADPERFALALSIMVRSIPYLVGSLSDLRDAAKARGLQRSPRAVVVPVAVNAVAYAQATGQALAARGLGEHQHGEDDKEDGPDAVGQGRA</sequence>
<comment type="subcellular location">
    <subcellularLocation>
        <location evidence="1">Membrane</location>
        <topology evidence="1">Multi-pass membrane protein</topology>
    </subcellularLocation>
</comment>
<dbReference type="Pfam" id="PF02361">
    <property type="entry name" value="CbiQ"/>
    <property type="match status" value="1"/>
</dbReference>
<dbReference type="OrthoDB" id="509049at2"/>
<dbReference type="AlphaFoldDB" id="A0A4R5U321"/>
<dbReference type="GO" id="GO:0005886">
    <property type="term" value="C:plasma membrane"/>
    <property type="evidence" value="ECO:0007669"/>
    <property type="project" value="UniProtKB-ARBA"/>
</dbReference>
<feature type="transmembrane region" description="Helical" evidence="6">
    <location>
        <begin position="44"/>
        <end position="61"/>
    </location>
</feature>